<dbReference type="PANTHER" id="PTHR33490:SF12">
    <property type="entry name" value="BLL5557 PROTEIN"/>
    <property type="match status" value="1"/>
</dbReference>
<protein>
    <submittedName>
        <fullName evidence="2">Transglutaminase family protein</fullName>
    </submittedName>
</protein>
<accession>A0A4U1GQL5</accession>
<feature type="domain" description="Transglutaminase-like" evidence="1">
    <location>
        <begin position="161"/>
        <end position="221"/>
    </location>
</feature>
<dbReference type="Pfam" id="PF21295">
    <property type="entry name" value="Bact_transglu_N_2"/>
    <property type="match status" value="1"/>
</dbReference>
<dbReference type="AlphaFoldDB" id="A0A4U1GQL5"/>
<dbReference type="Proteomes" id="UP000309594">
    <property type="component" value="Unassembled WGS sequence"/>
</dbReference>
<evidence type="ECO:0000313" key="3">
    <source>
        <dbReference type="Proteomes" id="UP000309594"/>
    </source>
</evidence>
<dbReference type="PANTHER" id="PTHR33490">
    <property type="entry name" value="BLR5614 PROTEIN-RELATED"/>
    <property type="match status" value="1"/>
</dbReference>
<dbReference type="InterPro" id="IPR038765">
    <property type="entry name" value="Papain-like_cys_pep_sf"/>
</dbReference>
<evidence type="ECO:0000313" key="2">
    <source>
        <dbReference type="EMBL" id="TKC65470.1"/>
    </source>
</evidence>
<reference evidence="2 3" key="1">
    <citation type="submission" date="2019-04" db="EMBL/GenBank/DDBJ databases">
        <title>Pedobacter sp. RP-1-16 sp. nov., isolated from Arctic soil.</title>
        <authorList>
            <person name="Dahal R.H."/>
            <person name="Kim D.-U."/>
        </authorList>
    </citation>
    <scope>NUCLEOTIDE SEQUENCE [LARGE SCALE GENOMIC DNA]</scope>
    <source>
        <strain evidence="2 3">RP-1-16</strain>
    </source>
</reference>
<gene>
    <name evidence="2" type="ORF">FBD94_02650</name>
</gene>
<comment type="caution">
    <text evidence="2">The sequence shown here is derived from an EMBL/GenBank/DDBJ whole genome shotgun (WGS) entry which is preliminary data.</text>
</comment>
<dbReference type="SUPFAM" id="SSF54001">
    <property type="entry name" value="Cysteine proteinases"/>
    <property type="match status" value="1"/>
</dbReference>
<sequence>MKLEVSSRIVYEVISPSTLILNVQPLKSVGQFLVEECMDLNSQLKMTELFAVTGEKRFKIIEIPDTGSLVINYRAVVETEVRAVAADYLDDIPISVMPVSALSYLNPSRYCQSDKLYKFAFHKFGHIDHAFYKVMAIRDWIYANVEYSGGYTNAQTSAFDTITEQIGVCRDFAHLGVALCRALTIPARYYTGYAYQLQPADFHACFEAYIGGYWIIVDATKLVPLNGLVKIATGVDATDTAFASVFGNLQFVSLDVAANLIDAEFRYIDQYTAEQGYAYI</sequence>
<dbReference type="Pfam" id="PF01841">
    <property type="entry name" value="Transglut_core"/>
    <property type="match status" value="1"/>
</dbReference>
<evidence type="ECO:0000259" key="1">
    <source>
        <dbReference type="SMART" id="SM00460"/>
    </source>
</evidence>
<proteinExistence type="predicted"/>
<dbReference type="Gene3D" id="2.60.40.2250">
    <property type="match status" value="1"/>
</dbReference>
<dbReference type="EMBL" id="SWDX01000001">
    <property type="protein sequence ID" value="TKC65470.1"/>
    <property type="molecule type" value="Genomic_DNA"/>
</dbReference>
<dbReference type="InterPro" id="IPR048930">
    <property type="entry name" value="Bact_transglu_N_2"/>
</dbReference>
<dbReference type="SMART" id="SM00460">
    <property type="entry name" value="TGc"/>
    <property type="match status" value="1"/>
</dbReference>
<dbReference type="InterPro" id="IPR002931">
    <property type="entry name" value="Transglutaminase-like"/>
</dbReference>
<dbReference type="Gene3D" id="3.10.620.30">
    <property type="match status" value="1"/>
</dbReference>
<organism evidence="2 3">
    <name type="scientific">Pedobacter hiemivivus</name>
    <dbReference type="NCBI Taxonomy" id="2530454"/>
    <lineage>
        <taxon>Bacteria</taxon>
        <taxon>Pseudomonadati</taxon>
        <taxon>Bacteroidota</taxon>
        <taxon>Sphingobacteriia</taxon>
        <taxon>Sphingobacteriales</taxon>
        <taxon>Sphingobacteriaceae</taxon>
        <taxon>Pedobacter</taxon>
    </lineage>
</organism>
<dbReference type="RefSeq" id="WP_136878965.1">
    <property type="nucleotide sequence ID" value="NZ_SWDX01000001.1"/>
</dbReference>
<name>A0A4U1GQL5_9SPHI</name>